<dbReference type="PANTHER" id="PTHR35807">
    <property type="entry name" value="TRANSCRIPTIONAL REGULATOR REDD-RELATED"/>
    <property type="match status" value="1"/>
</dbReference>
<dbReference type="Proteomes" id="UP000054241">
    <property type="component" value="Unassembled WGS sequence"/>
</dbReference>
<evidence type="ECO:0000256" key="2">
    <source>
        <dbReference type="ARBA" id="ARBA00023015"/>
    </source>
</evidence>
<sequence length="206" mass="23759">MTRLRRILEVVEQRSGEKIELRRQSGGYLLDVDPELVDLHRFENLMERSRLVSDDTERARLQKQALSLWRGTPLADLRGGWFSRVREWIERRRLEALSEWARTELRLGRPLTVIEEFGKVVTEQPFAESIIEQLLLALSHAGRPMEALELYASARRRIVDAIGAEPGPSLRRTHEAILREEIEIARPARTHQRVLTGLDEGLSVSP</sequence>
<dbReference type="GO" id="GO:0003677">
    <property type="term" value="F:DNA binding"/>
    <property type="evidence" value="ECO:0007669"/>
    <property type="project" value="TreeGrafter"/>
</dbReference>
<dbReference type="InterPro" id="IPR011990">
    <property type="entry name" value="TPR-like_helical_dom_sf"/>
</dbReference>
<protein>
    <recommendedName>
        <fullName evidence="4">Bacterial transcriptional activator domain-containing protein</fullName>
    </recommendedName>
</protein>
<dbReference type="Pfam" id="PF03704">
    <property type="entry name" value="BTAD"/>
    <property type="match status" value="1"/>
</dbReference>
<feature type="domain" description="Bacterial transcriptional activator" evidence="4">
    <location>
        <begin position="37"/>
        <end position="178"/>
    </location>
</feature>
<evidence type="ECO:0000313" key="6">
    <source>
        <dbReference type="Proteomes" id="UP000054241"/>
    </source>
</evidence>
<evidence type="ECO:0000313" key="5">
    <source>
        <dbReference type="EMBL" id="KUM89333.1"/>
    </source>
</evidence>
<gene>
    <name evidence="5" type="ORF">AQI88_39790</name>
</gene>
<name>A0A117PSE9_9ACTN</name>
<accession>A0A117PSE9</accession>
<dbReference type="GO" id="GO:0000160">
    <property type="term" value="P:phosphorelay signal transduction system"/>
    <property type="evidence" value="ECO:0007669"/>
    <property type="project" value="UniProtKB-KW"/>
</dbReference>
<organism evidence="5 6">
    <name type="scientific">Streptomyces cellostaticus</name>
    <dbReference type="NCBI Taxonomy" id="67285"/>
    <lineage>
        <taxon>Bacteria</taxon>
        <taxon>Bacillati</taxon>
        <taxon>Actinomycetota</taxon>
        <taxon>Actinomycetes</taxon>
        <taxon>Kitasatosporales</taxon>
        <taxon>Streptomycetaceae</taxon>
        <taxon>Streptomyces</taxon>
    </lineage>
</organism>
<dbReference type="CDD" id="cd15831">
    <property type="entry name" value="BTAD"/>
    <property type="match status" value="1"/>
</dbReference>
<dbReference type="Gene3D" id="1.25.40.10">
    <property type="entry name" value="Tetratricopeptide repeat domain"/>
    <property type="match status" value="1"/>
</dbReference>
<dbReference type="SUPFAM" id="SSF48452">
    <property type="entry name" value="TPR-like"/>
    <property type="match status" value="1"/>
</dbReference>
<dbReference type="PANTHER" id="PTHR35807:SF1">
    <property type="entry name" value="TRANSCRIPTIONAL REGULATOR REDD"/>
    <property type="match status" value="1"/>
</dbReference>
<dbReference type="STRING" id="67285.AQI88_39790"/>
<keyword evidence="2" id="KW-0805">Transcription regulation</keyword>
<dbReference type="GO" id="GO:0006355">
    <property type="term" value="P:regulation of DNA-templated transcription"/>
    <property type="evidence" value="ECO:0007669"/>
    <property type="project" value="TreeGrafter"/>
</dbReference>
<reference evidence="5 6" key="1">
    <citation type="submission" date="2015-10" db="EMBL/GenBank/DDBJ databases">
        <title>Draft genome sequence of Streptomyces cellostaticus DSM 40189, type strain for the species Streptomyces cellostaticus.</title>
        <authorList>
            <person name="Ruckert C."/>
            <person name="Winkler A."/>
            <person name="Kalinowski J."/>
            <person name="Kampfer P."/>
            <person name="Glaeser S."/>
        </authorList>
    </citation>
    <scope>NUCLEOTIDE SEQUENCE [LARGE SCALE GENOMIC DNA]</scope>
    <source>
        <strain evidence="5 6">DSM 40189</strain>
    </source>
</reference>
<proteinExistence type="predicted"/>
<evidence type="ECO:0000256" key="3">
    <source>
        <dbReference type="ARBA" id="ARBA00023163"/>
    </source>
</evidence>
<keyword evidence="6" id="KW-1185">Reference proteome</keyword>
<dbReference type="SMART" id="SM01043">
    <property type="entry name" value="BTAD"/>
    <property type="match status" value="1"/>
</dbReference>
<evidence type="ECO:0000259" key="4">
    <source>
        <dbReference type="SMART" id="SM01043"/>
    </source>
</evidence>
<keyword evidence="3" id="KW-0804">Transcription</keyword>
<evidence type="ECO:0000256" key="1">
    <source>
        <dbReference type="ARBA" id="ARBA00023012"/>
    </source>
</evidence>
<dbReference type="InterPro" id="IPR005158">
    <property type="entry name" value="BTAD"/>
</dbReference>
<dbReference type="InterPro" id="IPR051677">
    <property type="entry name" value="AfsR-DnrI-RedD_regulator"/>
</dbReference>
<dbReference type="EMBL" id="LMWL01000092">
    <property type="protein sequence ID" value="KUM89333.1"/>
    <property type="molecule type" value="Genomic_DNA"/>
</dbReference>
<dbReference type="AlphaFoldDB" id="A0A117PSE9"/>
<comment type="caution">
    <text evidence="5">The sequence shown here is derived from an EMBL/GenBank/DDBJ whole genome shotgun (WGS) entry which is preliminary data.</text>
</comment>
<keyword evidence="1" id="KW-0902">Two-component regulatory system</keyword>